<keyword evidence="6 9" id="KW-0378">Hydrolase</keyword>
<dbReference type="CDD" id="cd09725">
    <property type="entry name" value="Cas2_I_II_III"/>
    <property type="match status" value="1"/>
</dbReference>
<dbReference type="HOGENOM" id="CLU_161124_3_2_6"/>
<dbReference type="Gene3D" id="3.30.70.240">
    <property type="match status" value="1"/>
</dbReference>
<accession>D5BXZ6</accession>
<comment type="function">
    <text evidence="9">CRISPR (clustered regularly interspaced short palindromic repeat), is an adaptive immune system that provides protection against mobile genetic elements (viruses, transposable elements and conjugative plasmids). CRISPR clusters contain sequences complementary to antecedent mobile elements and target invading nucleic acids. CRISPR clusters are transcribed and processed into CRISPR RNA (crRNA). Functions as a ssRNA-specific endoribonuclease. Involved in the integration of spacer DNA into the CRISPR cassette.</text>
</comment>
<dbReference type="GO" id="GO:0016787">
    <property type="term" value="F:hydrolase activity"/>
    <property type="evidence" value="ECO:0007669"/>
    <property type="project" value="UniProtKB-KW"/>
</dbReference>
<dbReference type="NCBIfam" id="TIGR01573">
    <property type="entry name" value="cas2"/>
    <property type="match status" value="1"/>
</dbReference>
<evidence type="ECO:0000256" key="1">
    <source>
        <dbReference type="ARBA" id="ARBA00001946"/>
    </source>
</evidence>
<evidence type="ECO:0000313" key="10">
    <source>
        <dbReference type="EMBL" id="ADE15907.1"/>
    </source>
</evidence>
<reference evidence="11" key="1">
    <citation type="submission" date="2010-04" db="EMBL/GenBank/DDBJ databases">
        <title>Complete genome sequence of Nitrosococcus halophilus Nc4, a salt-adapted, aerobic obligate ammonia-oxidizing sulfur purple bacterium.</title>
        <authorList>
            <consortium name="US DOE Joint Genome Institute"/>
            <person name="Campbell M.A."/>
            <person name="Malfatti S.A."/>
            <person name="Chain P.S.G."/>
            <person name="Heidelberg J.F."/>
            <person name="Ward B.B."/>
            <person name="Klotz M.G."/>
        </authorList>
    </citation>
    <scope>NUCLEOTIDE SEQUENCE [LARGE SCALE GENOMIC DNA]</scope>
    <source>
        <strain evidence="11">Nc4</strain>
    </source>
</reference>
<dbReference type="eggNOG" id="COG1343">
    <property type="taxonomic scope" value="Bacteria"/>
</dbReference>
<dbReference type="KEGG" id="nhl:Nhal_2842"/>
<dbReference type="EC" id="3.1.-.-" evidence="9"/>
<evidence type="ECO:0000256" key="4">
    <source>
        <dbReference type="ARBA" id="ARBA00022723"/>
    </source>
</evidence>
<dbReference type="InterPro" id="IPR021127">
    <property type="entry name" value="CRISPR_associated_Cas2"/>
</dbReference>
<keyword evidence="3 9" id="KW-0540">Nuclease</keyword>
<dbReference type="PANTHER" id="PTHR34405:SF3">
    <property type="entry name" value="CRISPR-ASSOCIATED ENDORIBONUCLEASE CAS2 3"/>
    <property type="match status" value="1"/>
</dbReference>
<name>D5BXZ6_NITHN</name>
<keyword evidence="11" id="KW-1185">Reference proteome</keyword>
<dbReference type="OrthoDB" id="9798176at2"/>
<dbReference type="AlphaFoldDB" id="D5BXZ6"/>
<evidence type="ECO:0000313" key="11">
    <source>
        <dbReference type="Proteomes" id="UP000001844"/>
    </source>
</evidence>
<keyword evidence="5 9" id="KW-0255">Endonuclease</keyword>
<protein>
    <recommendedName>
        <fullName evidence="9">CRISPR-associated endoribonuclease Cas2</fullName>
        <ecNumber evidence="9">3.1.-.-</ecNumber>
    </recommendedName>
</protein>
<proteinExistence type="inferred from homology"/>
<dbReference type="Proteomes" id="UP000001844">
    <property type="component" value="Chromosome"/>
</dbReference>
<evidence type="ECO:0000256" key="9">
    <source>
        <dbReference type="HAMAP-Rule" id="MF_01471"/>
    </source>
</evidence>
<comment type="cofactor">
    <cofactor evidence="1 9">
        <name>Mg(2+)</name>
        <dbReference type="ChEBI" id="CHEBI:18420"/>
    </cofactor>
</comment>
<evidence type="ECO:0000256" key="2">
    <source>
        <dbReference type="ARBA" id="ARBA00009959"/>
    </source>
</evidence>
<feature type="binding site" evidence="9">
    <location>
        <position position="12"/>
    </location>
    <ligand>
        <name>Mg(2+)</name>
        <dbReference type="ChEBI" id="CHEBI:18420"/>
        <note>catalytic</note>
    </ligand>
</feature>
<evidence type="ECO:0000256" key="3">
    <source>
        <dbReference type="ARBA" id="ARBA00022722"/>
    </source>
</evidence>
<gene>
    <name evidence="9" type="primary">cas2</name>
    <name evidence="10" type="ordered locus">Nhal_2842</name>
</gene>
<dbReference type="GO" id="GO:0051607">
    <property type="term" value="P:defense response to virus"/>
    <property type="evidence" value="ECO:0007669"/>
    <property type="project" value="UniProtKB-UniRule"/>
</dbReference>
<dbReference type="InterPro" id="IPR019199">
    <property type="entry name" value="Virulence_VapD/CRISPR_Cas2"/>
</dbReference>
<dbReference type="RefSeq" id="WP_013033761.1">
    <property type="nucleotide sequence ID" value="NC_013960.1"/>
</dbReference>
<keyword evidence="7 9" id="KW-0460">Magnesium</keyword>
<keyword evidence="4 9" id="KW-0479">Metal-binding</keyword>
<comment type="subunit">
    <text evidence="9">Homodimer, forms a heterotetramer with a Cas1 homodimer.</text>
</comment>
<sequence>MASRQLYLAAYDIASATRLRQALYCLKKYATGGQKSVFECYLTKTERRKLLREMEGIIDAEEDRFLLLRLDPRSRVRTLGIAVKPVDPAFFYVG</sequence>
<dbReference type="GO" id="GO:0046872">
    <property type="term" value="F:metal ion binding"/>
    <property type="evidence" value="ECO:0007669"/>
    <property type="project" value="UniProtKB-UniRule"/>
</dbReference>
<organism evidence="10 11">
    <name type="scientific">Nitrosococcus halophilus (strain Nc4)</name>
    <dbReference type="NCBI Taxonomy" id="472759"/>
    <lineage>
        <taxon>Bacteria</taxon>
        <taxon>Pseudomonadati</taxon>
        <taxon>Pseudomonadota</taxon>
        <taxon>Gammaproteobacteria</taxon>
        <taxon>Chromatiales</taxon>
        <taxon>Chromatiaceae</taxon>
        <taxon>Nitrosococcus</taxon>
    </lineage>
</organism>
<dbReference type="SUPFAM" id="SSF143430">
    <property type="entry name" value="TTP0101/SSO1404-like"/>
    <property type="match status" value="1"/>
</dbReference>
<keyword evidence="8 9" id="KW-0051">Antiviral defense</keyword>
<dbReference type="STRING" id="472759.Nhal_2842"/>
<evidence type="ECO:0000256" key="8">
    <source>
        <dbReference type="ARBA" id="ARBA00023118"/>
    </source>
</evidence>
<dbReference type="Pfam" id="PF09827">
    <property type="entry name" value="CRISPR_Cas2"/>
    <property type="match status" value="1"/>
</dbReference>
<evidence type="ECO:0000256" key="5">
    <source>
        <dbReference type="ARBA" id="ARBA00022759"/>
    </source>
</evidence>
<dbReference type="HAMAP" id="MF_01471">
    <property type="entry name" value="Cas2"/>
    <property type="match status" value="1"/>
</dbReference>
<dbReference type="PANTHER" id="PTHR34405">
    <property type="entry name" value="CRISPR-ASSOCIATED ENDORIBONUCLEASE CAS2"/>
    <property type="match status" value="1"/>
</dbReference>
<evidence type="ECO:0000256" key="6">
    <source>
        <dbReference type="ARBA" id="ARBA00022801"/>
    </source>
</evidence>
<comment type="similarity">
    <text evidence="2 9">Belongs to the CRISPR-associated endoribonuclease Cas2 protein family.</text>
</comment>
<dbReference type="GO" id="GO:0004521">
    <property type="term" value="F:RNA endonuclease activity"/>
    <property type="evidence" value="ECO:0007669"/>
    <property type="project" value="InterPro"/>
</dbReference>
<dbReference type="GO" id="GO:0043571">
    <property type="term" value="P:maintenance of CRISPR repeat elements"/>
    <property type="evidence" value="ECO:0007669"/>
    <property type="project" value="UniProtKB-UniRule"/>
</dbReference>
<evidence type="ECO:0000256" key="7">
    <source>
        <dbReference type="ARBA" id="ARBA00022842"/>
    </source>
</evidence>
<dbReference type="EMBL" id="CP001798">
    <property type="protein sequence ID" value="ADE15907.1"/>
    <property type="molecule type" value="Genomic_DNA"/>
</dbReference>